<dbReference type="EMBL" id="EU683812">
    <property type="protein sequence ID" value="ACG80589.1"/>
    <property type="molecule type" value="mRNA"/>
</dbReference>
<dbReference type="Pfam" id="PF00080">
    <property type="entry name" value="Sod_Cu"/>
    <property type="match status" value="1"/>
</dbReference>
<evidence type="ECO:0000256" key="1">
    <source>
        <dbReference type="SAM" id="MobiDB-lite"/>
    </source>
</evidence>
<dbReference type="PANTHER" id="PTHR10003">
    <property type="entry name" value="SUPEROXIDE DISMUTASE CU-ZN -RELATED"/>
    <property type="match status" value="1"/>
</dbReference>
<dbReference type="GO" id="GO:0005507">
    <property type="term" value="F:copper ion binding"/>
    <property type="evidence" value="ECO:0007669"/>
    <property type="project" value="InterPro"/>
</dbReference>
<accession>C5H405</accession>
<dbReference type="Gene3D" id="2.60.40.200">
    <property type="entry name" value="Superoxide dismutase, copper/zinc binding domain"/>
    <property type="match status" value="1"/>
</dbReference>
<gene>
    <name evidence="4" type="primary">ECSOD</name>
</gene>
<feature type="region of interest" description="Disordered" evidence="1">
    <location>
        <begin position="173"/>
        <end position="218"/>
    </location>
</feature>
<dbReference type="EC" id="1.15.1.1" evidence="3 4"/>
<protein>
    <submittedName>
        <fullName evidence="3">Extracellular Cu/Zn superoxide dismutase</fullName>
        <ecNumber evidence="3 4">1.15.1.1</ecNumber>
    </submittedName>
    <submittedName>
        <fullName evidence="4">Extracellular copper/zinc superoxide dismutase</fullName>
    </submittedName>
</protein>
<evidence type="ECO:0000313" key="4">
    <source>
        <dbReference type="EMBL" id="ACK38046.1"/>
    </source>
</evidence>
<feature type="compositionally biased region" description="Basic and acidic residues" evidence="1">
    <location>
        <begin position="7"/>
        <end position="22"/>
    </location>
</feature>
<feature type="domain" description="Superoxide dismutase copper/zinc binding" evidence="2">
    <location>
        <begin position="42"/>
        <end position="167"/>
    </location>
</feature>
<dbReference type="EMBL" id="EU914002">
    <property type="protein sequence ID" value="ACK38046.1"/>
    <property type="molecule type" value="Genomic_DNA"/>
</dbReference>
<dbReference type="PRINTS" id="PR00068">
    <property type="entry name" value="CUZNDISMTASE"/>
</dbReference>
<evidence type="ECO:0000313" key="3">
    <source>
        <dbReference type="EMBL" id="ACG80589.1"/>
    </source>
</evidence>
<proteinExistence type="evidence at transcript level"/>
<dbReference type="AlphaFoldDB" id="C5H405"/>
<dbReference type="GO" id="GO:0004784">
    <property type="term" value="F:superoxide dismutase activity"/>
    <property type="evidence" value="ECO:0007669"/>
    <property type="project" value="UniProtKB-EC"/>
</dbReference>
<feature type="region of interest" description="Disordered" evidence="1">
    <location>
        <begin position="1"/>
        <end position="22"/>
    </location>
</feature>
<dbReference type="SMR" id="C5H405"/>
<keyword evidence="3" id="KW-0560">Oxidoreductase</keyword>
<dbReference type="InterPro" id="IPR036423">
    <property type="entry name" value="SOD-like_Cu/Zn_dom_sf"/>
</dbReference>
<reference evidence="3" key="1">
    <citation type="submission" date="2008-04" db="EMBL/GenBank/DDBJ databases">
        <title>The cDNA cloning and mRNA expression of extracellular Cu,Zn superoxide dismutase (SOD) gene in scallop Argopecten irradians.</title>
        <authorList>
            <person name="Bao Y.B."/>
            <person name="Zhang G.F."/>
            <person name="Li L."/>
        </authorList>
    </citation>
    <scope>NUCLEOTIDE SEQUENCE</scope>
</reference>
<evidence type="ECO:0000259" key="2">
    <source>
        <dbReference type="Pfam" id="PF00080"/>
    </source>
</evidence>
<dbReference type="InterPro" id="IPR024134">
    <property type="entry name" value="SOD_Cu/Zn_/chaperone"/>
</dbReference>
<organism evidence="3">
    <name type="scientific">Argopecten irradians</name>
    <name type="common">Bay scallop</name>
    <name type="synonym">Aequipecten irradians</name>
    <dbReference type="NCBI Taxonomy" id="31199"/>
    <lineage>
        <taxon>Eukaryota</taxon>
        <taxon>Metazoa</taxon>
        <taxon>Spiralia</taxon>
        <taxon>Lophotrochozoa</taxon>
        <taxon>Mollusca</taxon>
        <taxon>Bivalvia</taxon>
        <taxon>Autobranchia</taxon>
        <taxon>Pteriomorphia</taxon>
        <taxon>Pectinida</taxon>
        <taxon>Pectinoidea</taxon>
        <taxon>Pectinidae</taxon>
        <taxon>Argopecten</taxon>
    </lineage>
</organism>
<dbReference type="SUPFAM" id="SSF49329">
    <property type="entry name" value="Cu,Zn superoxide dismutase-like"/>
    <property type="match status" value="1"/>
</dbReference>
<dbReference type="InterPro" id="IPR001424">
    <property type="entry name" value="SOD_Cu_Zn_dom"/>
</dbReference>
<sequence length="218" mass="24687">MKLQGGCHDDKHTKDHHEEEHEIHARCEIMPNKEITDLAYRVRGHVKLSQKPGQDNISLDYNLRNLIPSHSHAVHIHEGGNMERCCDSLGGHYNPHRKQHGLPSSDEAFDSHVGDLGNVAADDGGNHVSEQTMHADLLDMIGRSFVIHEGTDTGEGNQGRKIACCVIGRAHENHHDDHSHHSHHGDQGHHNHHHHDDHEHDGNHDHSNHHHHNDQSRW</sequence>
<name>C5H405_ARGIR</name>
<dbReference type="BRENDA" id="1.15.1.1">
    <property type="organism ID" value="11406"/>
</dbReference>
<reference evidence="3" key="2">
    <citation type="journal article" date="2009" name="Fish Shellfish Immunol.">
        <title>Cloning, characterization, and expression analysis of extracellular copper/zinc superoxide dismutase gene from bay scallop Argopecten irradians.</title>
        <authorList>
            <person name="Bao Y."/>
            <person name="Li L."/>
            <person name="Wu Q."/>
            <person name="Zhang G."/>
        </authorList>
    </citation>
    <scope>NUCLEOTIDE SEQUENCE</scope>
</reference>
<feature type="compositionally biased region" description="Basic and acidic residues" evidence="1">
    <location>
        <begin position="173"/>
        <end position="206"/>
    </location>
</feature>
<reference evidence="4" key="3">
    <citation type="journal article" date="2010" name="Dev. Comp. Immunol.">
        <title>Polymorphism of the superoxide dismutase gene family in the bay scallop (Argopecten irradians) and its association with resistance/susceptibility to Vibrio anguillarum.</title>
        <authorList>
            <person name="Bao Y."/>
            <person name="Li L."/>
            <person name="Zhang G."/>
        </authorList>
    </citation>
    <scope>NUCLEOTIDE SEQUENCE</scope>
</reference>